<proteinExistence type="predicted"/>
<dbReference type="Proteomes" id="UP000800096">
    <property type="component" value="Unassembled WGS sequence"/>
</dbReference>
<accession>A0A6A5QAM6</accession>
<name>A0A6A5QAM6_AMPQU</name>
<sequence>MGRAVWGVAVAGLDQSGMVENCLHCEEQPSARPGRGKAAIGGGRGWACAGGWAIGGDALAMQVHACPRAHLPTLRSGSAHARQMRVVECWAVWGGAGVLVAALLSRAAGDCAGRRCRSAQVTQVTRATARQDAGSRSRRQCKMVFWVNAASVLGVLGQPYQQEDCGWDGGCRRRVGKHELAPDARHECGGPDMSP</sequence>
<evidence type="ECO:0000313" key="2">
    <source>
        <dbReference type="Proteomes" id="UP000800096"/>
    </source>
</evidence>
<keyword evidence="2" id="KW-1185">Reference proteome</keyword>
<reference evidence="1" key="1">
    <citation type="journal article" date="2020" name="Stud. Mycol.">
        <title>101 Dothideomycetes genomes: a test case for predicting lifestyles and emergence of pathogens.</title>
        <authorList>
            <person name="Haridas S."/>
            <person name="Albert R."/>
            <person name="Binder M."/>
            <person name="Bloem J."/>
            <person name="Labutti K."/>
            <person name="Salamov A."/>
            <person name="Andreopoulos B."/>
            <person name="Baker S."/>
            <person name="Barry K."/>
            <person name="Bills G."/>
            <person name="Bluhm B."/>
            <person name="Cannon C."/>
            <person name="Castanera R."/>
            <person name="Culley D."/>
            <person name="Daum C."/>
            <person name="Ezra D."/>
            <person name="Gonzalez J."/>
            <person name="Henrissat B."/>
            <person name="Kuo A."/>
            <person name="Liang C."/>
            <person name="Lipzen A."/>
            <person name="Lutzoni F."/>
            <person name="Magnuson J."/>
            <person name="Mondo S."/>
            <person name="Nolan M."/>
            <person name="Ohm R."/>
            <person name="Pangilinan J."/>
            <person name="Park H.-J."/>
            <person name="Ramirez L."/>
            <person name="Alfaro M."/>
            <person name="Sun H."/>
            <person name="Tritt A."/>
            <person name="Yoshinaga Y."/>
            <person name="Zwiers L.-H."/>
            <person name="Turgeon B."/>
            <person name="Goodwin S."/>
            <person name="Spatafora J."/>
            <person name="Crous P."/>
            <person name="Grigoriev I."/>
        </authorList>
    </citation>
    <scope>NUCLEOTIDE SEQUENCE</scope>
    <source>
        <strain evidence="1">HMLAC05119</strain>
    </source>
</reference>
<dbReference type="EMBL" id="ML979143">
    <property type="protein sequence ID" value="KAF1911574.1"/>
    <property type="molecule type" value="Genomic_DNA"/>
</dbReference>
<gene>
    <name evidence="1" type="ORF">BDU57DRAFT_93856</name>
</gene>
<evidence type="ECO:0000313" key="1">
    <source>
        <dbReference type="EMBL" id="KAF1911574.1"/>
    </source>
</evidence>
<dbReference type="AlphaFoldDB" id="A0A6A5QAM6"/>
<protein>
    <submittedName>
        <fullName evidence="1">Uncharacterized protein</fullName>
    </submittedName>
</protein>
<organism evidence="1 2">
    <name type="scientific">Ampelomyces quisqualis</name>
    <name type="common">Powdery mildew agent</name>
    <dbReference type="NCBI Taxonomy" id="50730"/>
    <lineage>
        <taxon>Eukaryota</taxon>
        <taxon>Fungi</taxon>
        <taxon>Dikarya</taxon>
        <taxon>Ascomycota</taxon>
        <taxon>Pezizomycotina</taxon>
        <taxon>Dothideomycetes</taxon>
        <taxon>Pleosporomycetidae</taxon>
        <taxon>Pleosporales</taxon>
        <taxon>Pleosporineae</taxon>
        <taxon>Phaeosphaeriaceae</taxon>
        <taxon>Ampelomyces</taxon>
    </lineage>
</organism>